<gene>
    <name evidence="2" type="ORF">ACFPOF_32695</name>
</gene>
<organism evidence="2 3">
    <name type="scientific">Cohnella soli</name>
    <dbReference type="NCBI Taxonomy" id="425005"/>
    <lineage>
        <taxon>Bacteria</taxon>
        <taxon>Bacillati</taxon>
        <taxon>Bacillota</taxon>
        <taxon>Bacilli</taxon>
        <taxon>Bacillales</taxon>
        <taxon>Paenibacillaceae</taxon>
        <taxon>Cohnella</taxon>
    </lineage>
</organism>
<dbReference type="Proteomes" id="UP001596113">
    <property type="component" value="Unassembled WGS sequence"/>
</dbReference>
<keyword evidence="1" id="KW-1133">Transmembrane helix</keyword>
<dbReference type="InterPro" id="IPR025576">
    <property type="entry name" value="YwiC"/>
</dbReference>
<evidence type="ECO:0000256" key="1">
    <source>
        <dbReference type="SAM" id="Phobius"/>
    </source>
</evidence>
<dbReference type="EMBL" id="JBHSMI010000067">
    <property type="protein sequence ID" value="MFC5407515.1"/>
    <property type="molecule type" value="Genomic_DNA"/>
</dbReference>
<sequence length="41" mass="4565">MNNRSVVIPHEQGDWAMVSVPILLGMLAGIPRWAHVPLFLV</sequence>
<dbReference type="Pfam" id="PF14256">
    <property type="entry name" value="YwiC"/>
    <property type="match status" value="1"/>
</dbReference>
<dbReference type="RefSeq" id="WP_378140245.1">
    <property type="nucleotide sequence ID" value="NZ_JBHSMI010000067.1"/>
</dbReference>
<proteinExistence type="predicted"/>
<keyword evidence="1" id="KW-0812">Transmembrane</keyword>
<keyword evidence="1" id="KW-0472">Membrane</keyword>
<keyword evidence="3" id="KW-1185">Reference proteome</keyword>
<feature type="transmembrane region" description="Helical" evidence="1">
    <location>
        <begin position="15"/>
        <end position="34"/>
    </location>
</feature>
<reference evidence="3" key="1">
    <citation type="journal article" date="2019" name="Int. J. Syst. Evol. Microbiol.">
        <title>The Global Catalogue of Microorganisms (GCM) 10K type strain sequencing project: providing services to taxonomists for standard genome sequencing and annotation.</title>
        <authorList>
            <consortium name="The Broad Institute Genomics Platform"/>
            <consortium name="The Broad Institute Genome Sequencing Center for Infectious Disease"/>
            <person name="Wu L."/>
            <person name="Ma J."/>
        </authorList>
    </citation>
    <scope>NUCLEOTIDE SEQUENCE [LARGE SCALE GENOMIC DNA]</scope>
    <source>
        <strain evidence="3">CGMCC 1.18575</strain>
    </source>
</reference>
<name>A0ABW0I1W4_9BACL</name>
<evidence type="ECO:0000313" key="3">
    <source>
        <dbReference type="Proteomes" id="UP001596113"/>
    </source>
</evidence>
<accession>A0ABW0I1W4</accession>
<protein>
    <submittedName>
        <fullName evidence="2">YwiC-like family protein</fullName>
    </submittedName>
</protein>
<comment type="caution">
    <text evidence="2">The sequence shown here is derived from an EMBL/GenBank/DDBJ whole genome shotgun (WGS) entry which is preliminary data.</text>
</comment>
<evidence type="ECO:0000313" key="2">
    <source>
        <dbReference type="EMBL" id="MFC5407515.1"/>
    </source>
</evidence>